<proteinExistence type="predicted"/>
<evidence type="ECO:0000313" key="1">
    <source>
        <dbReference type="EMBL" id="OJA21026.1"/>
    </source>
</evidence>
<dbReference type="EMBL" id="LVVM01000305">
    <property type="protein sequence ID" value="OJA21026.1"/>
    <property type="molecule type" value="Genomic_DNA"/>
</dbReference>
<comment type="caution">
    <text evidence="1">The sequence shown here is derived from an EMBL/GenBank/DDBJ whole genome shotgun (WGS) entry which is preliminary data.</text>
</comment>
<accession>A0A1J8RGV3</accession>
<reference evidence="1 2" key="1">
    <citation type="submission" date="2016-03" db="EMBL/GenBank/DDBJ databases">
        <title>Comparative genomics of the ectomycorrhizal sister species Rhizopogon vinicolor and Rhizopogon vesiculosus (Basidiomycota: Boletales) reveals a divergence of the mating type B locus.</title>
        <authorList>
            <person name="Mujic A.B."/>
            <person name="Kuo A."/>
            <person name="Tritt A."/>
            <person name="Lipzen A."/>
            <person name="Chen C."/>
            <person name="Johnson J."/>
            <person name="Sharma A."/>
            <person name="Barry K."/>
            <person name="Grigoriev I.V."/>
            <person name="Spatafora J.W."/>
        </authorList>
    </citation>
    <scope>NUCLEOTIDE SEQUENCE [LARGE SCALE GENOMIC DNA]</scope>
    <source>
        <strain evidence="1 2">AM-OR11-056</strain>
    </source>
</reference>
<name>A0A1J8RGV3_9AGAM</name>
<sequence>MGRSSITCPQLLSRMTGSGLCQGPRTAVSSSRTRTPRRCSAYFKATSKISNDTGSRTLLMKPASVDLNPTDSILATVIIAGIYTNI</sequence>
<evidence type="ECO:0000313" key="2">
    <source>
        <dbReference type="Proteomes" id="UP000183567"/>
    </source>
</evidence>
<dbReference type="Proteomes" id="UP000183567">
    <property type="component" value="Unassembled WGS sequence"/>
</dbReference>
<dbReference type="AlphaFoldDB" id="A0A1J8RGV3"/>
<organism evidence="1 2">
    <name type="scientific">Rhizopogon vesiculosus</name>
    <dbReference type="NCBI Taxonomy" id="180088"/>
    <lineage>
        <taxon>Eukaryota</taxon>
        <taxon>Fungi</taxon>
        <taxon>Dikarya</taxon>
        <taxon>Basidiomycota</taxon>
        <taxon>Agaricomycotina</taxon>
        <taxon>Agaricomycetes</taxon>
        <taxon>Agaricomycetidae</taxon>
        <taxon>Boletales</taxon>
        <taxon>Suillineae</taxon>
        <taxon>Rhizopogonaceae</taxon>
        <taxon>Rhizopogon</taxon>
    </lineage>
</organism>
<keyword evidence="2" id="KW-1185">Reference proteome</keyword>
<protein>
    <submittedName>
        <fullName evidence="1">Uncharacterized protein</fullName>
    </submittedName>
</protein>
<gene>
    <name evidence="1" type="ORF">AZE42_02331</name>
</gene>